<name>A0A1E8E4U2_9GAMM</name>
<evidence type="ECO:0000313" key="6">
    <source>
        <dbReference type="EMBL" id="OFE44589.1"/>
    </source>
</evidence>
<evidence type="ECO:0000256" key="2">
    <source>
        <dbReference type="ARBA" id="ARBA00022692"/>
    </source>
</evidence>
<dbReference type="RefSeq" id="WP_019837990.1">
    <property type="nucleotide sequence ID" value="NZ_CP183897.1"/>
</dbReference>
<keyword evidence="3 5" id="KW-1133">Transmembrane helix</keyword>
<feature type="transmembrane region" description="Helical" evidence="5">
    <location>
        <begin position="258"/>
        <end position="280"/>
    </location>
</feature>
<keyword evidence="2 5" id="KW-0812">Transmembrane</keyword>
<dbReference type="Pfam" id="PF01758">
    <property type="entry name" value="SBF"/>
    <property type="match status" value="1"/>
</dbReference>
<evidence type="ECO:0000313" key="7">
    <source>
        <dbReference type="Proteomes" id="UP000186931"/>
    </source>
</evidence>
<proteinExistence type="predicted"/>
<dbReference type="InterPro" id="IPR004710">
    <property type="entry name" value="Bilac:Na_transpt"/>
</dbReference>
<feature type="transmembrane region" description="Helical" evidence="5">
    <location>
        <begin position="39"/>
        <end position="64"/>
    </location>
</feature>
<dbReference type="PANTHER" id="PTHR10361:SF24">
    <property type="entry name" value="P3 PROTEIN"/>
    <property type="match status" value="1"/>
</dbReference>
<feature type="transmembrane region" description="Helical" evidence="5">
    <location>
        <begin position="199"/>
        <end position="221"/>
    </location>
</feature>
<evidence type="ECO:0000256" key="4">
    <source>
        <dbReference type="ARBA" id="ARBA00023136"/>
    </source>
</evidence>
<reference evidence="6 7" key="1">
    <citation type="submission" date="2016-10" db="EMBL/GenBank/DDBJ databases">
        <title>Genome of airborne Acinetobacter sp. 5-2Ac02 in the hospital environment: Species near to Acinetobacter towneri.</title>
        <authorList>
            <person name="Barbosa B."/>
            <person name="Fernandez-Garcia L."/>
            <person name="Gato E."/>
            <person name="Leao R."/>
            <person name="Albano R."/>
            <person name="Fernandez B."/>
            <person name="Fernandez-Cuenca F."/>
            <person name="Marques E."/>
            <person name="Tomas M."/>
        </authorList>
    </citation>
    <scope>NUCLEOTIDE SEQUENCE [LARGE SCALE GENOMIC DNA]</scope>
    <source>
        <strain evidence="6 7">5-2Ac02</strain>
    </source>
</reference>
<sequence>MDSGFFTFFLSLTLSVMMMGLGLQLTPRDFIRVSQFPKVIFLTLLSQLVILPVLAFSICLFLELPPLLSIGLMLLAASPGGPTSNLFSYVYKGDVALNITLTATNSVMATFTLPFIVNLSFLYFMTDQQQIGMPIEKMAQVFLLIIVPVCVGMAIRNAIPQIALQLGKPMRLMSIYFILVLFFYALFRERANVFDYFSAIGIATALFCFLSLLIGYLVPYLAGVPDQQARSCCFEIGIHNTAVALTIALSVLQSTEIAIPSAIYTIFMYMFSFILGNMLARQSAKLALRHKQEQSFNHNKNTI</sequence>
<dbReference type="GO" id="GO:0016020">
    <property type="term" value="C:membrane"/>
    <property type="evidence" value="ECO:0007669"/>
    <property type="project" value="UniProtKB-SubCell"/>
</dbReference>
<accession>A0A1E8E4U2</accession>
<dbReference type="eggNOG" id="COG0385">
    <property type="taxonomic scope" value="Bacteria"/>
</dbReference>
<dbReference type="Gene3D" id="1.20.1530.20">
    <property type="match status" value="1"/>
</dbReference>
<feature type="transmembrane region" description="Helical" evidence="5">
    <location>
        <begin position="233"/>
        <end position="252"/>
    </location>
</feature>
<evidence type="ECO:0000256" key="3">
    <source>
        <dbReference type="ARBA" id="ARBA00022989"/>
    </source>
</evidence>
<dbReference type="InterPro" id="IPR002657">
    <property type="entry name" value="BilAc:Na_symport/Acr3"/>
</dbReference>
<evidence type="ECO:0000256" key="1">
    <source>
        <dbReference type="ARBA" id="ARBA00004141"/>
    </source>
</evidence>
<feature type="transmembrane region" description="Helical" evidence="5">
    <location>
        <begin position="170"/>
        <end position="187"/>
    </location>
</feature>
<dbReference type="PANTHER" id="PTHR10361">
    <property type="entry name" value="SODIUM-BILE ACID COTRANSPORTER"/>
    <property type="match status" value="1"/>
</dbReference>
<dbReference type="EMBL" id="MKQS01000001">
    <property type="protein sequence ID" value="OFE44589.1"/>
    <property type="molecule type" value="Genomic_DNA"/>
</dbReference>
<dbReference type="InterPro" id="IPR038770">
    <property type="entry name" value="Na+/solute_symporter_sf"/>
</dbReference>
<comment type="caution">
    <text evidence="6">The sequence shown here is derived from an EMBL/GenBank/DDBJ whole genome shotgun (WGS) entry which is preliminary data.</text>
</comment>
<keyword evidence="4 5" id="KW-0472">Membrane</keyword>
<dbReference type="AlphaFoldDB" id="A0A1E8E4U2"/>
<evidence type="ECO:0000256" key="5">
    <source>
        <dbReference type="SAM" id="Phobius"/>
    </source>
</evidence>
<feature type="transmembrane region" description="Helical" evidence="5">
    <location>
        <begin position="138"/>
        <end position="158"/>
    </location>
</feature>
<feature type="transmembrane region" description="Helical" evidence="5">
    <location>
        <begin position="70"/>
        <end position="91"/>
    </location>
</feature>
<dbReference type="Proteomes" id="UP000186931">
    <property type="component" value="Unassembled WGS sequence"/>
</dbReference>
<feature type="transmembrane region" description="Helical" evidence="5">
    <location>
        <begin position="103"/>
        <end position="126"/>
    </location>
</feature>
<feature type="transmembrane region" description="Helical" evidence="5">
    <location>
        <begin position="6"/>
        <end position="27"/>
    </location>
</feature>
<comment type="subcellular location">
    <subcellularLocation>
        <location evidence="1">Membrane</location>
        <topology evidence="1">Multi-pass membrane protein</topology>
    </subcellularLocation>
</comment>
<organism evidence="6 7">
    <name type="scientific">Acinetobacter towneri</name>
    <dbReference type="NCBI Taxonomy" id="202956"/>
    <lineage>
        <taxon>Bacteria</taxon>
        <taxon>Pseudomonadati</taxon>
        <taxon>Pseudomonadota</taxon>
        <taxon>Gammaproteobacteria</taxon>
        <taxon>Moraxellales</taxon>
        <taxon>Moraxellaceae</taxon>
        <taxon>Acinetobacter</taxon>
    </lineage>
</organism>
<protein>
    <submittedName>
        <fullName evidence="6">Bile acid:sodium symporter</fullName>
    </submittedName>
</protein>
<dbReference type="STRING" id="202956.BJN41_00210"/>
<gene>
    <name evidence="6" type="ORF">BJN41_00210</name>
</gene>